<dbReference type="Gene3D" id="3.30.460.10">
    <property type="entry name" value="Beta Polymerase, domain 2"/>
    <property type="match status" value="1"/>
</dbReference>
<dbReference type="EMBL" id="JAPNNL010000065">
    <property type="protein sequence ID" value="MDA0635291.1"/>
    <property type="molecule type" value="Genomic_DNA"/>
</dbReference>
<dbReference type="InterPro" id="IPR043519">
    <property type="entry name" value="NT_sf"/>
</dbReference>
<comment type="caution">
    <text evidence="1">The sequence shown here is derived from an EMBL/GenBank/DDBJ whole genome shotgun (WGS) entry which is preliminary data.</text>
</comment>
<protein>
    <submittedName>
        <fullName evidence="1">Nucleotidyltransferase domain-containing protein</fullName>
    </submittedName>
</protein>
<proteinExistence type="predicted"/>
<dbReference type="Proteomes" id="UP001144036">
    <property type="component" value="Unassembled WGS sequence"/>
</dbReference>
<sequence>MLEVNRLSAAGLVAERRVGNLRLVHAETDTAVARPLTDLLALTYGPLAVLGDLLSGVAAVEEAYVYGSWAARYAGEPGRVPHDVDVLVVGTADVDDLYDTARAAERQLGREVNVLQLSREEWDRSQGDPFLETIRSRPLVRIQIDEGEGR</sequence>
<dbReference type="CDD" id="cd05403">
    <property type="entry name" value="NT_KNTase_like"/>
    <property type="match status" value="1"/>
</dbReference>
<evidence type="ECO:0000313" key="1">
    <source>
        <dbReference type="EMBL" id="MDA0635291.1"/>
    </source>
</evidence>
<gene>
    <name evidence="1" type="ORF">OUY22_17865</name>
</gene>
<reference evidence="1" key="1">
    <citation type="submission" date="2022-11" db="EMBL/GenBank/DDBJ databases">
        <title>Nonomuraea corallina sp. nov., a new species of the genus Nonomuraea isolated from sea side sediment in Thai sea.</title>
        <authorList>
            <person name="Ngamcharungchit C."/>
            <person name="Matsumoto A."/>
            <person name="Suriyachadkun C."/>
            <person name="Panbangred W."/>
            <person name="Inahashi Y."/>
            <person name="Intra B."/>
        </authorList>
    </citation>
    <scope>NUCLEOTIDE SEQUENCE</scope>
    <source>
        <strain evidence="1">MCN248</strain>
    </source>
</reference>
<accession>A0ABT4SEC8</accession>
<organism evidence="1 2">
    <name type="scientific">Nonomuraea corallina</name>
    <dbReference type="NCBI Taxonomy" id="2989783"/>
    <lineage>
        <taxon>Bacteria</taxon>
        <taxon>Bacillati</taxon>
        <taxon>Actinomycetota</taxon>
        <taxon>Actinomycetes</taxon>
        <taxon>Streptosporangiales</taxon>
        <taxon>Streptosporangiaceae</taxon>
        <taxon>Nonomuraea</taxon>
    </lineage>
</organism>
<dbReference type="RefSeq" id="WP_270156131.1">
    <property type="nucleotide sequence ID" value="NZ_JAPNNL010000065.1"/>
</dbReference>
<dbReference type="SUPFAM" id="SSF81301">
    <property type="entry name" value="Nucleotidyltransferase"/>
    <property type="match status" value="1"/>
</dbReference>
<evidence type="ECO:0000313" key="2">
    <source>
        <dbReference type="Proteomes" id="UP001144036"/>
    </source>
</evidence>
<keyword evidence="2" id="KW-1185">Reference proteome</keyword>
<name>A0ABT4SEC8_9ACTN</name>